<gene>
    <name evidence="4" type="ORF">EAH69_13070</name>
</gene>
<evidence type="ECO:0000256" key="1">
    <source>
        <dbReference type="ARBA" id="ARBA00023125"/>
    </source>
</evidence>
<evidence type="ECO:0000256" key="2">
    <source>
        <dbReference type="PROSITE-ProRule" id="PRU00335"/>
    </source>
</evidence>
<dbReference type="PROSITE" id="PS50977">
    <property type="entry name" value="HTH_TETR_2"/>
    <property type="match status" value="1"/>
</dbReference>
<dbReference type="AlphaFoldDB" id="A0A3L9M0N6"/>
<dbReference type="GO" id="GO:0003677">
    <property type="term" value="F:DNA binding"/>
    <property type="evidence" value="ECO:0007669"/>
    <property type="project" value="UniProtKB-UniRule"/>
</dbReference>
<proteinExistence type="predicted"/>
<keyword evidence="1 2" id="KW-0238">DNA-binding</keyword>
<dbReference type="SUPFAM" id="SSF48498">
    <property type="entry name" value="Tetracyclin repressor-like, C-terminal domain"/>
    <property type="match status" value="1"/>
</dbReference>
<feature type="DNA-binding region" description="H-T-H motif" evidence="2">
    <location>
        <begin position="30"/>
        <end position="49"/>
    </location>
</feature>
<dbReference type="Proteomes" id="UP000275348">
    <property type="component" value="Unassembled WGS sequence"/>
</dbReference>
<dbReference type="PANTHER" id="PTHR30328">
    <property type="entry name" value="TRANSCRIPTIONAL REPRESSOR"/>
    <property type="match status" value="1"/>
</dbReference>
<evidence type="ECO:0000259" key="3">
    <source>
        <dbReference type="PROSITE" id="PS50977"/>
    </source>
</evidence>
<dbReference type="InterPro" id="IPR050109">
    <property type="entry name" value="HTH-type_TetR-like_transc_reg"/>
</dbReference>
<dbReference type="InterPro" id="IPR001647">
    <property type="entry name" value="HTH_TetR"/>
</dbReference>
<dbReference type="OrthoDB" id="9789566at2"/>
<protein>
    <submittedName>
        <fullName evidence="4">TetR/AcrR family transcriptional regulator</fullName>
    </submittedName>
</protein>
<dbReference type="Gene3D" id="1.10.357.10">
    <property type="entry name" value="Tetracycline Repressor, domain 2"/>
    <property type="match status" value="1"/>
</dbReference>
<reference evidence="4 5" key="1">
    <citation type="submission" date="2018-10" db="EMBL/GenBank/DDBJ databases">
        <authorList>
            <person name="Chen X."/>
        </authorList>
    </citation>
    <scope>NUCLEOTIDE SEQUENCE [LARGE SCALE GENOMIC DNA]</scope>
    <source>
        <strain evidence="4 5">YIM 102668</strain>
    </source>
</reference>
<keyword evidence="5" id="KW-1185">Reference proteome</keyword>
<comment type="caution">
    <text evidence="4">The sequence shown here is derived from an EMBL/GenBank/DDBJ whole genome shotgun (WGS) entry which is preliminary data.</text>
</comment>
<dbReference type="PANTHER" id="PTHR30328:SF54">
    <property type="entry name" value="HTH-TYPE TRANSCRIPTIONAL REPRESSOR SCO4008"/>
    <property type="match status" value="1"/>
</dbReference>
<name>A0A3L9M0N6_9FLAO</name>
<dbReference type="EMBL" id="RDOJ01000025">
    <property type="protein sequence ID" value="RLZ06535.1"/>
    <property type="molecule type" value="Genomic_DNA"/>
</dbReference>
<dbReference type="InterPro" id="IPR009057">
    <property type="entry name" value="Homeodomain-like_sf"/>
</dbReference>
<organism evidence="4 5">
    <name type="scientific">Faecalibacter macacae</name>
    <dbReference type="NCBI Taxonomy" id="1859289"/>
    <lineage>
        <taxon>Bacteria</taxon>
        <taxon>Pseudomonadati</taxon>
        <taxon>Bacteroidota</taxon>
        <taxon>Flavobacteriia</taxon>
        <taxon>Flavobacteriales</taxon>
        <taxon>Weeksellaceae</taxon>
        <taxon>Faecalibacter</taxon>
    </lineage>
</organism>
<accession>A0A3L9M0N6</accession>
<evidence type="ECO:0000313" key="4">
    <source>
        <dbReference type="EMBL" id="RLZ06535.1"/>
    </source>
</evidence>
<dbReference type="Pfam" id="PF00440">
    <property type="entry name" value="TetR_N"/>
    <property type="match status" value="1"/>
</dbReference>
<feature type="domain" description="HTH tetR-type" evidence="3">
    <location>
        <begin position="7"/>
        <end position="67"/>
    </location>
</feature>
<evidence type="ECO:0000313" key="5">
    <source>
        <dbReference type="Proteomes" id="UP000275348"/>
    </source>
</evidence>
<sequence length="196" mass="23338">MRVEKKDQTEYIIKETAKNLFFKEGKFNATTQEIADAAGVNRTLINYYFRSRNNLFNIVFEEAKRMEVAKTNSIMFSEDDFKTKISHFIDHSIQMNFEYPYLETYLVSQINQGTNFRREYVDDHAKAFYANVEQAMEQGLIERMEPVQFLLNMISLINFPMAIRPLLQLNLKISDTEYKRILKERKEIIIQTLFKK</sequence>
<dbReference type="SUPFAM" id="SSF46689">
    <property type="entry name" value="Homeodomain-like"/>
    <property type="match status" value="1"/>
</dbReference>
<dbReference type="InterPro" id="IPR036271">
    <property type="entry name" value="Tet_transcr_reg_TetR-rel_C_sf"/>
</dbReference>